<feature type="domain" description="Large ribosomal subunit protein uL30-like ferredoxin-like fold" evidence="9">
    <location>
        <begin position="50"/>
        <end position="100"/>
    </location>
</feature>
<dbReference type="InterPro" id="IPR005996">
    <property type="entry name" value="Ribosomal_uL30_bac-type"/>
</dbReference>
<evidence type="ECO:0000256" key="3">
    <source>
        <dbReference type="ARBA" id="ARBA00022946"/>
    </source>
</evidence>
<keyword evidence="6" id="KW-0687">Ribonucleoprotein</keyword>
<dbReference type="GO" id="GO:0003735">
    <property type="term" value="F:structural constituent of ribosome"/>
    <property type="evidence" value="ECO:0007669"/>
    <property type="project" value="InterPro"/>
</dbReference>
<keyword evidence="3" id="KW-0809">Transit peptide</keyword>
<evidence type="ECO:0000256" key="4">
    <source>
        <dbReference type="ARBA" id="ARBA00022980"/>
    </source>
</evidence>
<protein>
    <recommendedName>
        <fullName evidence="7">Large ribosomal subunit protein uL30m</fullName>
    </recommendedName>
    <alternativeName>
        <fullName evidence="8">39S ribosomal protein L30, mitochondrial</fullName>
    </alternativeName>
</protein>
<dbReference type="Gene3D" id="3.30.1390.20">
    <property type="entry name" value="Ribosomal protein L30, ferredoxin-like fold domain"/>
    <property type="match status" value="1"/>
</dbReference>
<evidence type="ECO:0000256" key="2">
    <source>
        <dbReference type="ARBA" id="ARBA00007594"/>
    </source>
</evidence>
<comment type="caution">
    <text evidence="10">The sequence shown here is derived from an EMBL/GenBank/DDBJ whole genome shotgun (WGS) entry which is preliminary data.</text>
</comment>
<sequence>MSRLMNFLIQTRNYATKPKKIGGVRYGLVTYFPRHPDHQDPPITPTKLLMVKRVKPYKGNPYWHKRILDILKLDNISSDIAVVKNTPEICAQLWTIKHLVKITPINLPENLPDDDSKSTVLHENGDFLLAPRVDPARERATEEHLNNPKRLNRDILCYELRMRWLNPYDT</sequence>
<dbReference type="PANTHER" id="PTHR15892">
    <property type="entry name" value="MITOCHONDRIAL RIBOSOMAL PROTEIN L30"/>
    <property type="match status" value="1"/>
</dbReference>
<gene>
    <name evidence="10" type="ORF">PV327_005579</name>
</gene>
<comment type="subcellular location">
    <subcellularLocation>
        <location evidence="1">Mitochondrion</location>
    </subcellularLocation>
</comment>
<dbReference type="GO" id="GO:0005743">
    <property type="term" value="C:mitochondrial inner membrane"/>
    <property type="evidence" value="ECO:0007669"/>
    <property type="project" value="UniProtKB-ARBA"/>
</dbReference>
<evidence type="ECO:0000256" key="5">
    <source>
        <dbReference type="ARBA" id="ARBA00023128"/>
    </source>
</evidence>
<organism evidence="10 11">
    <name type="scientific">Microctonus hyperodae</name>
    <name type="common">Parasitoid wasp</name>
    <dbReference type="NCBI Taxonomy" id="165561"/>
    <lineage>
        <taxon>Eukaryota</taxon>
        <taxon>Metazoa</taxon>
        <taxon>Ecdysozoa</taxon>
        <taxon>Arthropoda</taxon>
        <taxon>Hexapoda</taxon>
        <taxon>Insecta</taxon>
        <taxon>Pterygota</taxon>
        <taxon>Neoptera</taxon>
        <taxon>Endopterygota</taxon>
        <taxon>Hymenoptera</taxon>
        <taxon>Apocrita</taxon>
        <taxon>Ichneumonoidea</taxon>
        <taxon>Braconidae</taxon>
        <taxon>Euphorinae</taxon>
        <taxon>Microctonus</taxon>
    </lineage>
</organism>
<dbReference type="AlphaFoldDB" id="A0AA39G1Y3"/>
<dbReference type="Proteomes" id="UP001168972">
    <property type="component" value="Unassembled WGS sequence"/>
</dbReference>
<dbReference type="GO" id="GO:0006412">
    <property type="term" value="P:translation"/>
    <property type="evidence" value="ECO:0007669"/>
    <property type="project" value="InterPro"/>
</dbReference>
<keyword evidence="11" id="KW-1185">Reference proteome</keyword>
<name>A0AA39G1Y3_MICHY</name>
<keyword evidence="4" id="KW-0689">Ribosomal protein</keyword>
<evidence type="ECO:0000256" key="7">
    <source>
        <dbReference type="ARBA" id="ARBA00035281"/>
    </source>
</evidence>
<dbReference type="InterPro" id="IPR036919">
    <property type="entry name" value="Ribo_uL30_ferredoxin-like_sf"/>
</dbReference>
<reference evidence="10" key="1">
    <citation type="journal article" date="2023" name="bioRxiv">
        <title>Scaffold-level genome assemblies of two parasitoid biocontrol wasps reveal the parthenogenesis mechanism and an associated novel virus.</title>
        <authorList>
            <person name="Inwood S."/>
            <person name="Skelly J."/>
            <person name="Guhlin J."/>
            <person name="Harrop T."/>
            <person name="Goldson S."/>
            <person name="Dearden P."/>
        </authorList>
    </citation>
    <scope>NUCLEOTIDE SEQUENCE</scope>
    <source>
        <strain evidence="10">Lincoln</strain>
        <tissue evidence="10">Whole body</tissue>
    </source>
</reference>
<keyword evidence="5" id="KW-0496">Mitochondrion</keyword>
<dbReference type="PANTHER" id="PTHR15892:SF2">
    <property type="entry name" value="LARGE RIBOSOMAL SUBUNIT PROTEIN UL30M"/>
    <property type="match status" value="1"/>
</dbReference>
<accession>A0AA39G1Y3</accession>
<evidence type="ECO:0000256" key="1">
    <source>
        <dbReference type="ARBA" id="ARBA00004173"/>
    </source>
</evidence>
<evidence type="ECO:0000256" key="6">
    <source>
        <dbReference type="ARBA" id="ARBA00023274"/>
    </source>
</evidence>
<evidence type="ECO:0000259" key="9">
    <source>
        <dbReference type="Pfam" id="PF00327"/>
    </source>
</evidence>
<dbReference type="InterPro" id="IPR016082">
    <property type="entry name" value="Ribosomal_uL30_ferredoxin-like"/>
</dbReference>
<dbReference type="EMBL" id="JAQQBR010000003">
    <property type="protein sequence ID" value="KAK0179868.1"/>
    <property type="molecule type" value="Genomic_DNA"/>
</dbReference>
<dbReference type="SUPFAM" id="SSF55129">
    <property type="entry name" value="Ribosomal protein L30p/L7e"/>
    <property type="match status" value="1"/>
</dbReference>
<comment type="similarity">
    <text evidence="2">Belongs to the universal ribosomal protein uL30 family.</text>
</comment>
<reference evidence="10" key="2">
    <citation type="submission" date="2023-03" db="EMBL/GenBank/DDBJ databases">
        <authorList>
            <person name="Inwood S.N."/>
            <person name="Skelly J.G."/>
            <person name="Guhlin J."/>
            <person name="Harrop T.W.R."/>
            <person name="Goldson S.G."/>
            <person name="Dearden P.K."/>
        </authorList>
    </citation>
    <scope>NUCLEOTIDE SEQUENCE</scope>
    <source>
        <strain evidence="10">Lincoln</strain>
        <tissue evidence="10">Whole body</tissue>
    </source>
</reference>
<evidence type="ECO:0000313" key="11">
    <source>
        <dbReference type="Proteomes" id="UP001168972"/>
    </source>
</evidence>
<evidence type="ECO:0000313" key="10">
    <source>
        <dbReference type="EMBL" id="KAK0179868.1"/>
    </source>
</evidence>
<evidence type="ECO:0000256" key="8">
    <source>
        <dbReference type="ARBA" id="ARBA00035356"/>
    </source>
</evidence>
<dbReference type="FunFam" id="3.30.1390.20:FF:000005">
    <property type="entry name" value="39S ribosomal protein L30, mitochondrial"/>
    <property type="match status" value="1"/>
</dbReference>
<proteinExistence type="inferred from homology"/>
<dbReference type="GO" id="GO:0015934">
    <property type="term" value="C:large ribosomal subunit"/>
    <property type="evidence" value="ECO:0007669"/>
    <property type="project" value="InterPro"/>
</dbReference>
<dbReference type="Pfam" id="PF00327">
    <property type="entry name" value="Ribosomal_L30"/>
    <property type="match status" value="1"/>
</dbReference>